<dbReference type="STRING" id="40149.A0A0E0CML3"/>
<evidence type="ECO:0000313" key="2">
    <source>
        <dbReference type="Proteomes" id="UP000008021"/>
    </source>
</evidence>
<evidence type="ECO:0000313" key="1">
    <source>
        <dbReference type="EnsemblPlants" id="OMERI02G21700.1"/>
    </source>
</evidence>
<dbReference type="GO" id="GO:0016705">
    <property type="term" value="F:oxidoreductase activity, acting on paired donors, with incorporation or reduction of molecular oxygen"/>
    <property type="evidence" value="ECO:0007669"/>
    <property type="project" value="InterPro"/>
</dbReference>
<keyword evidence="2" id="KW-1185">Reference proteome</keyword>
<dbReference type="Gene3D" id="1.10.630.10">
    <property type="entry name" value="Cytochrome P450"/>
    <property type="match status" value="1"/>
</dbReference>
<organism evidence="1">
    <name type="scientific">Oryza meridionalis</name>
    <dbReference type="NCBI Taxonomy" id="40149"/>
    <lineage>
        <taxon>Eukaryota</taxon>
        <taxon>Viridiplantae</taxon>
        <taxon>Streptophyta</taxon>
        <taxon>Embryophyta</taxon>
        <taxon>Tracheophyta</taxon>
        <taxon>Spermatophyta</taxon>
        <taxon>Magnoliopsida</taxon>
        <taxon>Liliopsida</taxon>
        <taxon>Poales</taxon>
        <taxon>Poaceae</taxon>
        <taxon>BOP clade</taxon>
        <taxon>Oryzoideae</taxon>
        <taxon>Oryzeae</taxon>
        <taxon>Oryzinae</taxon>
        <taxon>Oryza</taxon>
    </lineage>
</organism>
<dbReference type="PANTHER" id="PTHR47169">
    <property type="entry name" value="OS01G0541250 PROTEIN"/>
    <property type="match status" value="1"/>
</dbReference>
<dbReference type="GO" id="GO:0020037">
    <property type="term" value="F:heme binding"/>
    <property type="evidence" value="ECO:0007669"/>
    <property type="project" value="InterPro"/>
</dbReference>
<proteinExistence type="predicted"/>
<dbReference type="Gramene" id="OMERI02G21700.1">
    <property type="protein sequence ID" value="OMERI02G21700.1"/>
    <property type="gene ID" value="OMERI02G21700"/>
</dbReference>
<dbReference type="InterPro" id="IPR036396">
    <property type="entry name" value="Cyt_P450_sf"/>
</dbReference>
<dbReference type="SUPFAM" id="SSF48264">
    <property type="entry name" value="Cytochrome P450"/>
    <property type="match status" value="1"/>
</dbReference>
<reference evidence="1" key="1">
    <citation type="submission" date="2015-04" db="UniProtKB">
        <authorList>
            <consortium name="EnsemblPlants"/>
        </authorList>
    </citation>
    <scope>IDENTIFICATION</scope>
</reference>
<protein>
    <submittedName>
        <fullName evidence="1">Uncharacterized protein</fullName>
    </submittedName>
</protein>
<dbReference type="HOGENOM" id="CLU_822271_0_0_1"/>
<dbReference type="GO" id="GO:0005506">
    <property type="term" value="F:iron ion binding"/>
    <property type="evidence" value="ECO:0007669"/>
    <property type="project" value="InterPro"/>
</dbReference>
<dbReference type="GO" id="GO:0003676">
    <property type="term" value="F:nucleic acid binding"/>
    <property type="evidence" value="ECO:0007669"/>
    <property type="project" value="InterPro"/>
</dbReference>
<dbReference type="EnsemblPlants" id="OMERI02G21700.1">
    <property type="protein sequence ID" value="OMERI02G21700.1"/>
    <property type="gene ID" value="OMERI02G21700"/>
</dbReference>
<dbReference type="PANTHER" id="PTHR47169:SF2">
    <property type="entry name" value="OS01G0541250 PROTEIN"/>
    <property type="match status" value="1"/>
</dbReference>
<sequence>MAAAASSVAARFPFLGHLPLLGSLPHRKLRSMAEAHGLVMLLWFGRVPTVVASSAAAVQEAMRTRDLAFASRARVRMAERLIFGRNMLLAPYGRQARRVSVLHLSPRRIASFRGVLEQEVAALLDRVQRRRCNLLMSYANGVISCTAFAEDREKRREIGKLTSKARNQNLKGKACLDQGLAVNVSTGKSSCGRKKIEVDVSTLQDLPLLRRTTIQDVATHFGVSTSKVHKMKHEGTIKHVSNAMKPYLAEKNRVDRLKWCLAMLDPRSIPGDPIFKVLFNYIFIDEKWFNITRKTERYYVAPGDEQPVDLCVGGISLDHLLSVSFLYRRERGESVGEE</sequence>
<dbReference type="Gene3D" id="3.30.420.10">
    <property type="entry name" value="Ribonuclease H-like superfamily/Ribonuclease H"/>
    <property type="match status" value="1"/>
</dbReference>
<dbReference type="Pfam" id="PF00067">
    <property type="entry name" value="p450"/>
    <property type="match status" value="1"/>
</dbReference>
<dbReference type="InterPro" id="IPR001128">
    <property type="entry name" value="Cyt_P450"/>
</dbReference>
<accession>A0A0E0CML3</accession>
<dbReference type="GO" id="GO:0004497">
    <property type="term" value="F:monooxygenase activity"/>
    <property type="evidence" value="ECO:0007669"/>
    <property type="project" value="InterPro"/>
</dbReference>
<dbReference type="Proteomes" id="UP000008021">
    <property type="component" value="Chromosome 2"/>
</dbReference>
<dbReference type="AlphaFoldDB" id="A0A0E0CML3"/>
<reference evidence="1" key="2">
    <citation type="submission" date="2018-05" db="EMBL/GenBank/DDBJ databases">
        <title>OmerRS3 (Oryza meridionalis Reference Sequence Version 3).</title>
        <authorList>
            <person name="Zhang J."/>
            <person name="Kudrna D."/>
            <person name="Lee S."/>
            <person name="Talag J."/>
            <person name="Welchert J."/>
            <person name="Wing R.A."/>
        </authorList>
    </citation>
    <scope>NUCLEOTIDE SEQUENCE [LARGE SCALE GENOMIC DNA]</scope>
    <source>
        <strain evidence="1">cv. OR44</strain>
    </source>
</reference>
<name>A0A0E0CML3_9ORYZ</name>
<dbReference type="InterPro" id="IPR036397">
    <property type="entry name" value="RNaseH_sf"/>
</dbReference>